<feature type="domain" description="HTH gntR-type" evidence="4">
    <location>
        <begin position="9"/>
        <end position="76"/>
    </location>
</feature>
<dbReference type="Pfam" id="PF00392">
    <property type="entry name" value="GntR"/>
    <property type="match status" value="1"/>
</dbReference>
<dbReference type="AlphaFoldDB" id="A0A9D5JS69"/>
<dbReference type="PANTHER" id="PTHR43537:SF5">
    <property type="entry name" value="UXU OPERON TRANSCRIPTIONAL REGULATOR"/>
    <property type="match status" value="1"/>
</dbReference>
<dbReference type="SUPFAM" id="SSF46785">
    <property type="entry name" value="Winged helix' DNA-binding domain"/>
    <property type="match status" value="1"/>
</dbReference>
<dbReference type="PROSITE" id="PS50949">
    <property type="entry name" value="HTH_GNTR"/>
    <property type="match status" value="1"/>
</dbReference>
<evidence type="ECO:0000313" key="5">
    <source>
        <dbReference type="EMBL" id="MBD3323213.1"/>
    </source>
</evidence>
<organism evidence="5 6">
    <name type="scientific">candidate division KSB3 bacterium</name>
    <dbReference type="NCBI Taxonomy" id="2044937"/>
    <lineage>
        <taxon>Bacteria</taxon>
        <taxon>candidate division KSB3</taxon>
    </lineage>
</organism>
<protein>
    <submittedName>
        <fullName evidence="5">FCD domain-containing protein</fullName>
    </submittedName>
</protein>
<gene>
    <name evidence="5" type="ORF">GF339_01440</name>
</gene>
<dbReference type="GO" id="GO:0003677">
    <property type="term" value="F:DNA binding"/>
    <property type="evidence" value="ECO:0007669"/>
    <property type="project" value="UniProtKB-KW"/>
</dbReference>
<dbReference type="Proteomes" id="UP000649604">
    <property type="component" value="Unassembled WGS sequence"/>
</dbReference>
<dbReference type="EMBL" id="WJJP01000041">
    <property type="protein sequence ID" value="MBD3323213.1"/>
    <property type="molecule type" value="Genomic_DNA"/>
</dbReference>
<dbReference type="PANTHER" id="PTHR43537">
    <property type="entry name" value="TRANSCRIPTIONAL REGULATOR, GNTR FAMILY"/>
    <property type="match status" value="1"/>
</dbReference>
<accession>A0A9D5JS69</accession>
<dbReference type="InterPro" id="IPR000524">
    <property type="entry name" value="Tscrpt_reg_HTH_GntR"/>
</dbReference>
<dbReference type="GO" id="GO:0003700">
    <property type="term" value="F:DNA-binding transcription factor activity"/>
    <property type="evidence" value="ECO:0007669"/>
    <property type="project" value="InterPro"/>
</dbReference>
<evidence type="ECO:0000256" key="3">
    <source>
        <dbReference type="ARBA" id="ARBA00023163"/>
    </source>
</evidence>
<evidence type="ECO:0000313" key="6">
    <source>
        <dbReference type="Proteomes" id="UP000649604"/>
    </source>
</evidence>
<dbReference type="Gene3D" id="1.20.120.530">
    <property type="entry name" value="GntR ligand-binding domain-like"/>
    <property type="match status" value="1"/>
</dbReference>
<dbReference type="CDD" id="cd07377">
    <property type="entry name" value="WHTH_GntR"/>
    <property type="match status" value="1"/>
</dbReference>
<name>A0A9D5JS69_9BACT</name>
<evidence type="ECO:0000259" key="4">
    <source>
        <dbReference type="PROSITE" id="PS50949"/>
    </source>
</evidence>
<sequence length="237" mass="27346">MEKLGAKHQNLDQKVYNTLKALIIERKIEPGTKILQDKLAHELGVSRTPVVNALKMLEREKLIVSKPRRGFYVRLFSREEMVHIFELREVLEGLAARRTAMDISDTQIRTLQHFFKQLTVSDKAEDVNRYAEEDRKFHNFLIEIGGKEFLSSILQTYNIITFSYQLDRQAGLVRPPKETIQEHLAIIEAICRRDPIQAEALVRRHLSKSAAELIKSMAPELPTHEQQNQPEDLAAVP</sequence>
<keyword evidence="3" id="KW-0804">Transcription</keyword>
<dbReference type="InterPro" id="IPR008920">
    <property type="entry name" value="TF_FadR/GntR_C"/>
</dbReference>
<proteinExistence type="predicted"/>
<dbReference type="InterPro" id="IPR036390">
    <property type="entry name" value="WH_DNA-bd_sf"/>
</dbReference>
<keyword evidence="1" id="KW-0805">Transcription regulation</keyword>
<dbReference type="SMART" id="SM00895">
    <property type="entry name" value="FCD"/>
    <property type="match status" value="1"/>
</dbReference>
<dbReference type="Pfam" id="PF07729">
    <property type="entry name" value="FCD"/>
    <property type="match status" value="1"/>
</dbReference>
<evidence type="ECO:0000256" key="2">
    <source>
        <dbReference type="ARBA" id="ARBA00023125"/>
    </source>
</evidence>
<dbReference type="Gene3D" id="1.10.10.10">
    <property type="entry name" value="Winged helix-like DNA-binding domain superfamily/Winged helix DNA-binding domain"/>
    <property type="match status" value="1"/>
</dbReference>
<evidence type="ECO:0000256" key="1">
    <source>
        <dbReference type="ARBA" id="ARBA00023015"/>
    </source>
</evidence>
<dbReference type="SUPFAM" id="SSF48008">
    <property type="entry name" value="GntR ligand-binding domain-like"/>
    <property type="match status" value="1"/>
</dbReference>
<keyword evidence="2" id="KW-0238">DNA-binding</keyword>
<dbReference type="InterPro" id="IPR036388">
    <property type="entry name" value="WH-like_DNA-bd_sf"/>
</dbReference>
<comment type="caution">
    <text evidence="5">The sequence shown here is derived from an EMBL/GenBank/DDBJ whole genome shotgun (WGS) entry which is preliminary data.</text>
</comment>
<dbReference type="InterPro" id="IPR011711">
    <property type="entry name" value="GntR_C"/>
</dbReference>
<dbReference type="SMART" id="SM00345">
    <property type="entry name" value="HTH_GNTR"/>
    <property type="match status" value="1"/>
</dbReference>
<reference evidence="5" key="1">
    <citation type="submission" date="2019-11" db="EMBL/GenBank/DDBJ databases">
        <title>Microbial mats filling the niche in hypersaline microbial mats.</title>
        <authorList>
            <person name="Wong H.L."/>
            <person name="Macleod F.I."/>
            <person name="White R.A. III"/>
            <person name="Burns B.P."/>
        </authorList>
    </citation>
    <scope>NUCLEOTIDE SEQUENCE</scope>
    <source>
        <strain evidence="5">Rbin_158</strain>
    </source>
</reference>